<keyword evidence="2" id="KW-1185">Reference proteome</keyword>
<reference evidence="1 2" key="1">
    <citation type="submission" date="2014-06" db="EMBL/GenBank/DDBJ databases">
        <authorList>
            <consortium name="DOE Joint Genome Institute"/>
            <person name="Kuo A."/>
            <person name="Kohler A."/>
            <person name="Nagy L.G."/>
            <person name="Floudas D."/>
            <person name="Copeland A."/>
            <person name="Barry K.W."/>
            <person name="Cichocki N."/>
            <person name="Veneault-Fourrey C."/>
            <person name="LaButti K."/>
            <person name="Lindquist E.A."/>
            <person name="Lipzen A."/>
            <person name="Lundell T."/>
            <person name="Morin E."/>
            <person name="Murat C."/>
            <person name="Sun H."/>
            <person name="Tunlid A."/>
            <person name="Henrissat B."/>
            <person name="Grigoriev I.V."/>
            <person name="Hibbett D.S."/>
            <person name="Martin F."/>
            <person name="Nordberg H.P."/>
            <person name="Cantor M.N."/>
            <person name="Hua S.X."/>
        </authorList>
    </citation>
    <scope>NUCLEOTIDE SEQUENCE [LARGE SCALE GENOMIC DNA]</scope>
    <source>
        <strain evidence="1 2">ATCC 200175</strain>
    </source>
</reference>
<dbReference type="AlphaFoldDB" id="A0A0C9SMM7"/>
<evidence type="ECO:0000313" key="2">
    <source>
        <dbReference type="Proteomes" id="UP000053647"/>
    </source>
</evidence>
<evidence type="ECO:0000313" key="1">
    <source>
        <dbReference type="EMBL" id="KIJ06444.1"/>
    </source>
</evidence>
<sequence length="160" mass="18509">MSSSHEYRESQRFPIPKLDAAGKNWSVWKFRVELNLGTKGLMEHVYGTKLEPTNPASSHSPAWIPTTPAKIQAQEDYKREHAEWEKNDHIARQQICWTIPNSLIHHLMQKSTAAEYYKTLKELFKGRSFVVTLECRRQLSKMKLKDNGDACAHLDKMTAI</sequence>
<dbReference type="EMBL" id="KN820323">
    <property type="protein sequence ID" value="KIJ06444.1"/>
    <property type="molecule type" value="Genomic_DNA"/>
</dbReference>
<protein>
    <submittedName>
        <fullName evidence="1">Unplaced genomic scaffold PAXINscaffold_1001, whole genome shotgun sequence</fullName>
    </submittedName>
</protein>
<reference evidence="2" key="2">
    <citation type="submission" date="2015-01" db="EMBL/GenBank/DDBJ databases">
        <title>Evolutionary Origins and Diversification of the Mycorrhizal Mutualists.</title>
        <authorList>
            <consortium name="DOE Joint Genome Institute"/>
            <consortium name="Mycorrhizal Genomics Consortium"/>
            <person name="Kohler A."/>
            <person name="Kuo A."/>
            <person name="Nagy L.G."/>
            <person name="Floudas D."/>
            <person name="Copeland A."/>
            <person name="Barry K.W."/>
            <person name="Cichocki N."/>
            <person name="Veneault-Fourrey C."/>
            <person name="LaButti K."/>
            <person name="Lindquist E.A."/>
            <person name="Lipzen A."/>
            <person name="Lundell T."/>
            <person name="Morin E."/>
            <person name="Murat C."/>
            <person name="Riley R."/>
            <person name="Ohm R."/>
            <person name="Sun H."/>
            <person name="Tunlid A."/>
            <person name="Henrissat B."/>
            <person name="Grigoriev I.V."/>
            <person name="Hibbett D.S."/>
            <person name="Martin F."/>
        </authorList>
    </citation>
    <scope>NUCLEOTIDE SEQUENCE [LARGE SCALE GENOMIC DNA]</scope>
    <source>
        <strain evidence="2">ATCC 200175</strain>
    </source>
</reference>
<gene>
    <name evidence="1" type="ORF">PAXINDRAFT_20371</name>
</gene>
<dbReference type="HOGENOM" id="CLU_078575_3_0_1"/>
<dbReference type="Pfam" id="PF14223">
    <property type="entry name" value="Retrotran_gag_2"/>
    <property type="match status" value="1"/>
</dbReference>
<proteinExistence type="predicted"/>
<accession>A0A0C9SMM7</accession>
<name>A0A0C9SMM7_PAXIN</name>
<organism evidence="1 2">
    <name type="scientific">Paxillus involutus ATCC 200175</name>
    <dbReference type="NCBI Taxonomy" id="664439"/>
    <lineage>
        <taxon>Eukaryota</taxon>
        <taxon>Fungi</taxon>
        <taxon>Dikarya</taxon>
        <taxon>Basidiomycota</taxon>
        <taxon>Agaricomycotina</taxon>
        <taxon>Agaricomycetes</taxon>
        <taxon>Agaricomycetidae</taxon>
        <taxon>Boletales</taxon>
        <taxon>Paxilineae</taxon>
        <taxon>Paxillaceae</taxon>
        <taxon>Paxillus</taxon>
    </lineage>
</organism>
<dbReference type="Proteomes" id="UP000053647">
    <property type="component" value="Unassembled WGS sequence"/>
</dbReference>
<dbReference type="OrthoDB" id="3269759at2759"/>